<dbReference type="PANTHER" id="PTHR46609">
    <property type="entry name" value="EXONUCLEASE, PHAGE-TYPE/RECB, C-TERMINAL DOMAIN-CONTAINING PROTEIN"/>
    <property type="match status" value="1"/>
</dbReference>
<dbReference type="Pfam" id="PF09588">
    <property type="entry name" value="YqaJ"/>
    <property type="match status" value="1"/>
</dbReference>
<dbReference type="SUPFAM" id="SSF52980">
    <property type="entry name" value="Restriction endonuclease-like"/>
    <property type="match status" value="1"/>
</dbReference>
<feature type="domain" description="YqaJ viral recombinase" evidence="1">
    <location>
        <begin position="12"/>
        <end position="147"/>
    </location>
</feature>
<keyword evidence="3" id="KW-0378">Hydrolase</keyword>
<dbReference type="InterPro" id="IPR011335">
    <property type="entry name" value="Restrct_endonuc-II-like"/>
</dbReference>
<dbReference type="AlphaFoldDB" id="A0A6M3LWZ2"/>
<keyword evidence="3" id="KW-0269">Exonuclease</keyword>
<evidence type="ECO:0000313" key="2">
    <source>
        <dbReference type="EMBL" id="QJA75767.1"/>
    </source>
</evidence>
<dbReference type="InterPro" id="IPR051703">
    <property type="entry name" value="NF-kappa-B_Signaling_Reg"/>
</dbReference>
<evidence type="ECO:0000259" key="1">
    <source>
        <dbReference type="Pfam" id="PF09588"/>
    </source>
</evidence>
<dbReference type="EMBL" id="MT143551">
    <property type="protein sequence ID" value="QJA98082.1"/>
    <property type="molecule type" value="Genomic_DNA"/>
</dbReference>
<gene>
    <name evidence="2" type="ORF">MM415A01711_0009</name>
    <name evidence="3" type="ORF">MM415B05685_0003</name>
</gene>
<dbReference type="GO" id="GO:0004527">
    <property type="term" value="F:exonuclease activity"/>
    <property type="evidence" value="ECO:0007669"/>
    <property type="project" value="UniProtKB-KW"/>
</dbReference>
<dbReference type="Gene3D" id="3.90.320.10">
    <property type="match status" value="1"/>
</dbReference>
<keyword evidence="3" id="KW-0540">Nuclease</keyword>
<dbReference type="InterPro" id="IPR019080">
    <property type="entry name" value="YqaJ_viral_recombinase"/>
</dbReference>
<dbReference type="EMBL" id="MT142184">
    <property type="protein sequence ID" value="QJA75767.1"/>
    <property type="molecule type" value="Genomic_DNA"/>
</dbReference>
<proteinExistence type="predicted"/>
<organism evidence="3">
    <name type="scientific">viral metagenome</name>
    <dbReference type="NCBI Taxonomy" id="1070528"/>
    <lineage>
        <taxon>unclassified sequences</taxon>
        <taxon>metagenomes</taxon>
        <taxon>organismal metagenomes</taxon>
    </lineage>
</organism>
<dbReference type="CDD" id="cd22343">
    <property type="entry name" value="PDDEXK_lambda_exonuclease-like"/>
    <property type="match status" value="1"/>
</dbReference>
<evidence type="ECO:0000313" key="3">
    <source>
        <dbReference type="EMBL" id="QJA98082.1"/>
    </source>
</evidence>
<protein>
    <submittedName>
        <fullName evidence="3">Putative exonuclease</fullName>
    </submittedName>
</protein>
<sequence>MEIINYAQGSDEWFKARIGSIGGLSIASVTAGGGGKMRKALLYRLAGEILSGVKYEGYRNADMDRGIEQEADARRVYEMEREVEVQQVGLIKLDEFRHCSPDGLVGTDGMIEIKSTIPSVHIETIDTDKIDGGYIKQIQWGLFITQRRYCDFISWSPLVIDYPIWIKRVERDEKLIKDLNDGAEKFIDELKSLVLRIKRAA</sequence>
<dbReference type="PANTHER" id="PTHR46609:SF6">
    <property type="entry name" value="EXONUCLEASE, PHAGE-TYPE_RECB, C-TERMINAL DOMAIN-CONTAINING PROTEIN-RELATED"/>
    <property type="match status" value="1"/>
</dbReference>
<dbReference type="InterPro" id="IPR011604">
    <property type="entry name" value="PDDEXK-like_dom_sf"/>
</dbReference>
<accession>A0A6M3LWZ2</accession>
<reference evidence="3" key="1">
    <citation type="submission" date="2020-03" db="EMBL/GenBank/DDBJ databases">
        <title>The deep terrestrial virosphere.</title>
        <authorList>
            <person name="Holmfeldt K."/>
            <person name="Nilsson E."/>
            <person name="Simone D."/>
            <person name="Lopez-Fernandez M."/>
            <person name="Wu X."/>
            <person name="de Brujin I."/>
            <person name="Lundin D."/>
            <person name="Andersson A."/>
            <person name="Bertilsson S."/>
            <person name="Dopson M."/>
        </authorList>
    </citation>
    <scope>NUCLEOTIDE SEQUENCE</scope>
    <source>
        <strain evidence="2">MM415A01711</strain>
        <strain evidence="3">MM415B05685</strain>
    </source>
</reference>
<name>A0A6M3LWZ2_9ZZZZ</name>